<reference evidence="4" key="1">
    <citation type="submission" date="2021-01" db="EMBL/GenBank/DDBJ databases">
        <authorList>
            <person name="Corre E."/>
            <person name="Pelletier E."/>
            <person name="Niang G."/>
            <person name="Scheremetjew M."/>
            <person name="Finn R."/>
            <person name="Kale V."/>
            <person name="Holt S."/>
            <person name="Cochrane G."/>
            <person name="Meng A."/>
            <person name="Brown T."/>
            <person name="Cohen L."/>
        </authorList>
    </citation>
    <scope>NUCLEOTIDE SEQUENCE</scope>
    <source>
        <strain evidence="4">CCMP219</strain>
    </source>
</reference>
<sequence>MASAKLPAPLVGVGVLLWRRNSGTLLVGKRLGSHGAGTYALPGGHLEYGESFEECAAREVAEETGIALALDSLTLAYTTSTVFPEVQRHYVTVFMQATVDEAAEARTMEPHKCEGWSWVPWGGIPQPVFPALASLMSAPGYSPEPSRALGRDS</sequence>
<dbReference type="PRINTS" id="PR00502">
    <property type="entry name" value="NUDIXFAMILY"/>
</dbReference>
<keyword evidence="1 2" id="KW-0378">Hydrolase</keyword>
<dbReference type="PROSITE" id="PS00893">
    <property type="entry name" value="NUDIX_BOX"/>
    <property type="match status" value="1"/>
</dbReference>
<dbReference type="FunFam" id="3.90.79.10:FF:000060">
    <property type="entry name" value="Nudix hydrolase 1"/>
    <property type="match status" value="1"/>
</dbReference>
<feature type="domain" description="Nudix hydrolase" evidence="3">
    <location>
        <begin position="8"/>
        <end position="142"/>
    </location>
</feature>
<dbReference type="GO" id="GO:0035539">
    <property type="term" value="F:8-oxo-7,8-dihydrodeoxyguanosine triphosphate pyrophosphatase activity"/>
    <property type="evidence" value="ECO:0007669"/>
    <property type="project" value="TreeGrafter"/>
</dbReference>
<comment type="similarity">
    <text evidence="2">Belongs to the Nudix hydrolase family.</text>
</comment>
<dbReference type="Pfam" id="PF00293">
    <property type="entry name" value="NUDIX"/>
    <property type="match status" value="1"/>
</dbReference>
<dbReference type="InterPro" id="IPR020084">
    <property type="entry name" value="NUDIX_hydrolase_CS"/>
</dbReference>
<dbReference type="GO" id="GO:0006203">
    <property type="term" value="P:dGTP catabolic process"/>
    <property type="evidence" value="ECO:0007669"/>
    <property type="project" value="TreeGrafter"/>
</dbReference>
<dbReference type="PROSITE" id="PS51462">
    <property type="entry name" value="NUDIX"/>
    <property type="match status" value="1"/>
</dbReference>
<evidence type="ECO:0000256" key="1">
    <source>
        <dbReference type="ARBA" id="ARBA00022801"/>
    </source>
</evidence>
<evidence type="ECO:0000256" key="2">
    <source>
        <dbReference type="RuleBase" id="RU003476"/>
    </source>
</evidence>
<evidence type="ECO:0000259" key="3">
    <source>
        <dbReference type="PROSITE" id="PS51462"/>
    </source>
</evidence>
<dbReference type="InterPro" id="IPR015797">
    <property type="entry name" value="NUDIX_hydrolase-like_dom_sf"/>
</dbReference>
<name>A0A7R9VTY5_9CHLO</name>
<dbReference type="SUPFAM" id="SSF55811">
    <property type="entry name" value="Nudix"/>
    <property type="match status" value="1"/>
</dbReference>
<gene>
    <name evidence="4" type="ORF">CEUR00632_LOCUS17944</name>
</gene>
<dbReference type="CDD" id="cd04678">
    <property type="entry name" value="NUDIX_MTH2_Nudt15"/>
    <property type="match status" value="1"/>
</dbReference>
<accession>A0A7R9VTY5</accession>
<evidence type="ECO:0000313" key="4">
    <source>
        <dbReference type="EMBL" id="CAD8305152.1"/>
    </source>
</evidence>
<dbReference type="PANTHER" id="PTHR16099:SF5">
    <property type="entry name" value="NUCLEOTIDE TRIPHOSPHATE DIPHOSPHATASE NUDT15"/>
    <property type="match status" value="1"/>
</dbReference>
<dbReference type="EMBL" id="HBEC01038642">
    <property type="protein sequence ID" value="CAD8305152.1"/>
    <property type="molecule type" value="Transcribed_RNA"/>
</dbReference>
<dbReference type="AlphaFoldDB" id="A0A7R9VTY5"/>
<protein>
    <recommendedName>
        <fullName evidence="3">Nudix hydrolase domain-containing protein</fullName>
    </recommendedName>
</protein>
<dbReference type="PANTHER" id="PTHR16099">
    <property type="entry name" value="8-OXO-DGTP DIPHOSPHATES NUDT15"/>
    <property type="match status" value="1"/>
</dbReference>
<proteinExistence type="inferred from homology"/>
<dbReference type="Gene3D" id="3.90.79.10">
    <property type="entry name" value="Nucleoside Triphosphate Pyrophosphohydrolase"/>
    <property type="match status" value="1"/>
</dbReference>
<dbReference type="GO" id="GO:0005829">
    <property type="term" value="C:cytosol"/>
    <property type="evidence" value="ECO:0007669"/>
    <property type="project" value="TreeGrafter"/>
</dbReference>
<organism evidence="4">
    <name type="scientific">Chlamydomonas euryale</name>
    <dbReference type="NCBI Taxonomy" id="1486919"/>
    <lineage>
        <taxon>Eukaryota</taxon>
        <taxon>Viridiplantae</taxon>
        <taxon>Chlorophyta</taxon>
        <taxon>core chlorophytes</taxon>
        <taxon>Chlorophyceae</taxon>
        <taxon>CS clade</taxon>
        <taxon>Chlamydomonadales</taxon>
        <taxon>Chlamydomonadaceae</taxon>
        <taxon>Chlamydomonas</taxon>
    </lineage>
</organism>
<dbReference type="InterPro" id="IPR020476">
    <property type="entry name" value="Nudix_hydrolase"/>
</dbReference>
<dbReference type="InterPro" id="IPR000086">
    <property type="entry name" value="NUDIX_hydrolase_dom"/>
</dbReference>